<dbReference type="InterPro" id="IPR036259">
    <property type="entry name" value="MFS_trans_sf"/>
</dbReference>
<feature type="transmembrane region" description="Helical" evidence="7">
    <location>
        <begin position="344"/>
        <end position="363"/>
    </location>
</feature>
<organism evidence="9 10">
    <name type="scientific">Mycolicibacterium cyprinidarum</name>
    <dbReference type="NCBI Taxonomy" id="2860311"/>
    <lineage>
        <taxon>Bacteria</taxon>
        <taxon>Bacillati</taxon>
        <taxon>Actinomycetota</taxon>
        <taxon>Actinomycetes</taxon>
        <taxon>Mycobacteriales</taxon>
        <taxon>Mycobacteriaceae</taxon>
        <taxon>Mycolicibacterium</taxon>
    </lineage>
</organism>
<dbReference type="NCBIfam" id="TIGR00711">
    <property type="entry name" value="efflux_EmrB"/>
    <property type="match status" value="1"/>
</dbReference>
<dbReference type="PROSITE" id="PS00217">
    <property type="entry name" value="SUGAR_TRANSPORT_2"/>
    <property type="match status" value="1"/>
</dbReference>
<reference evidence="9 10" key="1">
    <citation type="submission" date="2021-08" db="EMBL/GenBank/DDBJ databases">
        <title>Draft genome sequence of Mycolicibacterium sp. NGTWS1702 strain.</title>
        <authorList>
            <person name="Matsumoto M."/>
            <person name="Tang B.C.C."/>
            <person name="Machida Y."/>
            <person name="Matoyama H."/>
            <person name="Kishihara T."/>
            <person name="Sato S."/>
            <person name="Kondo I."/>
            <person name="Sano M."/>
            <person name="Kato G."/>
        </authorList>
    </citation>
    <scope>NUCLEOTIDE SEQUENCE [LARGE SCALE GENOMIC DNA]</scope>
    <source>
        <strain evidence="9 10">NGTWSNA01</strain>
    </source>
</reference>
<evidence type="ECO:0000256" key="1">
    <source>
        <dbReference type="ARBA" id="ARBA00004651"/>
    </source>
</evidence>
<feature type="transmembrane region" description="Helical" evidence="7">
    <location>
        <begin position="237"/>
        <end position="257"/>
    </location>
</feature>
<feature type="transmembrane region" description="Helical" evidence="7">
    <location>
        <begin position="24"/>
        <end position="47"/>
    </location>
</feature>
<evidence type="ECO:0000256" key="4">
    <source>
        <dbReference type="ARBA" id="ARBA00022692"/>
    </source>
</evidence>
<dbReference type="PRINTS" id="PR01036">
    <property type="entry name" value="TCRTETB"/>
</dbReference>
<comment type="subcellular location">
    <subcellularLocation>
        <location evidence="1">Cell membrane</location>
        <topology evidence="1">Multi-pass membrane protein</topology>
    </subcellularLocation>
</comment>
<feature type="transmembrane region" description="Helical" evidence="7">
    <location>
        <begin position="59"/>
        <end position="78"/>
    </location>
</feature>
<name>A0ABQ4V3Z0_9MYCO</name>
<dbReference type="InterPro" id="IPR020846">
    <property type="entry name" value="MFS_dom"/>
</dbReference>
<dbReference type="InterPro" id="IPR011701">
    <property type="entry name" value="MFS"/>
</dbReference>
<dbReference type="Proteomes" id="UP001060504">
    <property type="component" value="Unassembled WGS sequence"/>
</dbReference>
<evidence type="ECO:0000259" key="8">
    <source>
        <dbReference type="PROSITE" id="PS50850"/>
    </source>
</evidence>
<dbReference type="PANTHER" id="PTHR23501:SF197">
    <property type="entry name" value="COMD"/>
    <property type="match status" value="1"/>
</dbReference>
<comment type="caution">
    <text evidence="9">The sequence shown here is derived from an EMBL/GenBank/DDBJ whole genome shotgun (WGS) entry which is preliminary data.</text>
</comment>
<evidence type="ECO:0000256" key="2">
    <source>
        <dbReference type="ARBA" id="ARBA00022448"/>
    </source>
</evidence>
<keyword evidence="10" id="KW-1185">Reference proteome</keyword>
<dbReference type="Gene3D" id="1.20.1250.20">
    <property type="entry name" value="MFS general substrate transporter like domains"/>
    <property type="match status" value="1"/>
</dbReference>
<feature type="transmembrane region" description="Helical" evidence="7">
    <location>
        <begin position="319"/>
        <end position="337"/>
    </location>
</feature>
<protein>
    <submittedName>
        <fullName evidence="9">MFS transporter</fullName>
    </submittedName>
</protein>
<evidence type="ECO:0000256" key="5">
    <source>
        <dbReference type="ARBA" id="ARBA00022989"/>
    </source>
</evidence>
<dbReference type="SUPFAM" id="SSF103473">
    <property type="entry name" value="MFS general substrate transporter"/>
    <property type="match status" value="1"/>
</dbReference>
<dbReference type="Pfam" id="PF07690">
    <property type="entry name" value="MFS_1"/>
    <property type="match status" value="1"/>
</dbReference>
<gene>
    <name evidence="9" type="ORF">NGTWS1702_03940</name>
</gene>
<feature type="transmembrane region" description="Helical" evidence="7">
    <location>
        <begin position="122"/>
        <end position="140"/>
    </location>
</feature>
<keyword evidence="2" id="KW-0813">Transport</keyword>
<dbReference type="CDD" id="cd17502">
    <property type="entry name" value="MFS_Azr1_MDR_like"/>
    <property type="match status" value="1"/>
</dbReference>
<dbReference type="EMBL" id="BPRH01000440">
    <property type="protein sequence ID" value="GJF09541.1"/>
    <property type="molecule type" value="Genomic_DNA"/>
</dbReference>
<dbReference type="PROSITE" id="PS50850">
    <property type="entry name" value="MFS"/>
    <property type="match status" value="1"/>
</dbReference>
<evidence type="ECO:0000313" key="10">
    <source>
        <dbReference type="Proteomes" id="UP001060504"/>
    </source>
</evidence>
<evidence type="ECO:0000256" key="3">
    <source>
        <dbReference type="ARBA" id="ARBA00022475"/>
    </source>
</evidence>
<feature type="transmembrane region" description="Helical" evidence="7">
    <location>
        <begin position="152"/>
        <end position="170"/>
    </location>
</feature>
<evidence type="ECO:0000313" key="9">
    <source>
        <dbReference type="EMBL" id="GJF09541.1"/>
    </source>
</evidence>
<sequence length="682" mass="71912">MTGPTAAPNTPPDLKPVSAQRRNIIFVAVLLGMLLAALDQTIVATALPTVVAELGGAGHQSWVVTSYLLASTIVTAIVGKLGDLFGRKAVFGTAIVFFLVGSVLCGIASSMTMLVASRTLQGIGGGAIMVTAMALIGEVIPLRDRGRYQGALGAVFGVTTVIGPLLGGYFTDHLTWRWAFWINVPIAVVVFFVAIAAIPALGQRTRPVIDYAGIALIALGASGLTLATSWGGSTYPWSSPVIIGLFIGSTVALVIFVRVELRTAEPILPIRLFASPVFTVCCVLGFIVGFAMLGALTFLPTFMQFVDGVSATESGLRTLPMVAGLLLTSIGSGVLVGRTGKYKVFPVAGTAFMTIGFLLMSTMDASTPMLVQSAYLFVLGSGIGMCMQVLILIVQSTVNFSDLGVATSGVTFFRTIGSSFGAAIFGSLFANFLDSRIAGALAAGGAPPAAAESPQTLHQLPAQIAAPIVQAYSDSLGMVFFWAAPVAFIGFIVALTLKQVPLREMEAGDALDMGEGFGMPQSESAEEMLETAVGRLVRQSPEIRLRSIAGLHGCESDVALLWALIQIYRQSQVFGSARLTEIAARLRLPTEVLEPTFGRLIDCGHALRTDDQLWLTQSGARQVDAASAALVSRIVEKLASSPTFDGRPDRDDVEAALERIALRLLVQRDWDNDRTELSASSK</sequence>
<keyword evidence="5 7" id="KW-1133">Transmembrane helix</keyword>
<feature type="domain" description="Major facilitator superfamily (MFS) profile" evidence="8">
    <location>
        <begin position="25"/>
        <end position="502"/>
    </location>
</feature>
<accession>A0ABQ4V3Z0</accession>
<dbReference type="InterPro" id="IPR004638">
    <property type="entry name" value="EmrB-like"/>
</dbReference>
<feature type="transmembrane region" description="Helical" evidence="7">
    <location>
        <begin position="375"/>
        <end position="400"/>
    </location>
</feature>
<keyword evidence="3" id="KW-1003">Cell membrane</keyword>
<evidence type="ECO:0000256" key="7">
    <source>
        <dbReference type="SAM" id="Phobius"/>
    </source>
</evidence>
<feature type="transmembrane region" description="Helical" evidence="7">
    <location>
        <begin position="412"/>
        <end position="433"/>
    </location>
</feature>
<keyword evidence="4 7" id="KW-0812">Transmembrane</keyword>
<feature type="transmembrane region" description="Helical" evidence="7">
    <location>
        <begin position="277"/>
        <end position="299"/>
    </location>
</feature>
<feature type="transmembrane region" description="Helical" evidence="7">
    <location>
        <begin position="208"/>
        <end position="231"/>
    </location>
</feature>
<dbReference type="InterPro" id="IPR005829">
    <property type="entry name" value="Sugar_transporter_CS"/>
</dbReference>
<feature type="transmembrane region" description="Helical" evidence="7">
    <location>
        <begin position="176"/>
        <end position="201"/>
    </location>
</feature>
<dbReference type="PANTHER" id="PTHR23501">
    <property type="entry name" value="MAJOR FACILITATOR SUPERFAMILY"/>
    <property type="match status" value="1"/>
</dbReference>
<evidence type="ECO:0000256" key="6">
    <source>
        <dbReference type="ARBA" id="ARBA00023136"/>
    </source>
</evidence>
<keyword evidence="6 7" id="KW-0472">Membrane</keyword>
<feature type="transmembrane region" description="Helical" evidence="7">
    <location>
        <begin position="479"/>
        <end position="497"/>
    </location>
</feature>
<feature type="transmembrane region" description="Helical" evidence="7">
    <location>
        <begin position="90"/>
        <end position="116"/>
    </location>
</feature>
<proteinExistence type="predicted"/>
<dbReference type="Gene3D" id="1.20.1720.10">
    <property type="entry name" value="Multidrug resistance protein D"/>
    <property type="match status" value="1"/>
</dbReference>